<dbReference type="SUPFAM" id="SSF51395">
    <property type="entry name" value="FMN-linked oxidoreductases"/>
    <property type="match status" value="1"/>
</dbReference>
<dbReference type="AlphaFoldDB" id="A0A285VKL4"/>
<feature type="compositionally biased region" description="Basic and acidic residues" evidence="3">
    <location>
        <begin position="540"/>
        <end position="553"/>
    </location>
</feature>
<dbReference type="PANTHER" id="PTHR43819:SF1">
    <property type="entry name" value="ARCHAEAL-TYPE GLUTAMATE SYNTHASE [NADPH]"/>
    <property type="match status" value="1"/>
</dbReference>
<protein>
    <submittedName>
        <fullName evidence="5">Glutamate synthase domain-containing protein 2</fullName>
    </submittedName>
</protein>
<keyword evidence="6" id="KW-1185">Reference proteome</keyword>
<comment type="similarity">
    <text evidence="1 2">Belongs to the glutamate synthase family.</text>
</comment>
<evidence type="ECO:0000256" key="1">
    <source>
        <dbReference type="ARBA" id="ARBA00009716"/>
    </source>
</evidence>
<dbReference type="GO" id="GO:0006537">
    <property type="term" value="P:glutamate biosynthetic process"/>
    <property type="evidence" value="ECO:0007669"/>
    <property type="project" value="InterPro"/>
</dbReference>
<evidence type="ECO:0000259" key="4">
    <source>
        <dbReference type="Pfam" id="PF01645"/>
    </source>
</evidence>
<evidence type="ECO:0000313" key="5">
    <source>
        <dbReference type="EMBL" id="SOC54622.1"/>
    </source>
</evidence>
<dbReference type="PIRSF" id="PIRSF006429">
    <property type="entry name" value="GOGAT_lg_2"/>
    <property type="match status" value="1"/>
</dbReference>
<dbReference type="InterPro" id="IPR002932">
    <property type="entry name" value="Glu_synthdom"/>
</dbReference>
<dbReference type="CDD" id="cd02808">
    <property type="entry name" value="GltS_FMN"/>
    <property type="match status" value="1"/>
</dbReference>
<dbReference type="EMBL" id="OBQK01000003">
    <property type="protein sequence ID" value="SOC54622.1"/>
    <property type="molecule type" value="Genomic_DNA"/>
</dbReference>
<dbReference type="InterPro" id="IPR013785">
    <property type="entry name" value="Aldolase_TIM"/>
</dbReference>
<feature type="domain" description="Glutamate synthase" evidence="4">
    <location>
        <begin position="141"/>
        <end position="457"/>
    </location>
</feature>
<evidence type="ECO:0000256" key="2">
    <source>
        <dbReference type="PIRNR" id="PIRNR006429"/>
    </source>
</evidence>
<dbReference type="Gene3D" id="3.20.20.70">
    <property type="entry name" value="Aldolase class I"/>
    <property type="match status" value="1"/>
</dbReference>
<sequence>MKWTRALALPAAAVAAVAVRDLTQKQHAILHNFPVLGHARYLLEKVGPELRQYIVTDNNDERPFSRDQRRWVYASAKRQNPYFGFGTDNDVERNEGYAVIKHRTFADVQPAVHPNVGEETPLPCAKVLGEPRGRRHAFRPASTINVSAMSYGALSGPAVEALNRGCALAGALHNTGEGGISVHHRHGADLVFQIGTAYFGCRDGRGRFDLERLKDLVAADPVRAIEVKLSQGAKPGLGGLLPAAKISEEIAQIRGIPLGEDCHSPSRHAEFSDADSMLDFVELLAAETGLPVGIKSAVGQDDLWQDLARMMSSGDRGVDFIAVDGGEGGTGAAPLTFSDSVSLPFRLGFPQAYAAFAREGIADRVVWIGSGKLGLPENAAVAFALGVDLVNVAREAMMSIGCIQAQRCHDDRCPTGVATQNAWLTRGLDPDSKSERAANYLRSWRREMLKVAEACGVQHPGLIGGDMVDILLGTRLATPLWQTVGYDDPGWGLPSRQQQEDIRRLMVGAPEGGSAPPSSTAVDAPDEGREEGAPGSGDGPARDSRIDDSATPG</sequence>
<accession>A0A285VKL4</accession>
<dbReference type="InterPro" id="IPR024188">
    <property type="entry name" value="GltB"/>
</dbReference>
<name>A0A285VKL4_9MICO</name>
<dbReference type="PANTHER" id="PTHR43819">
    <property type="entry name" value="ARCHAEAL-TYPE GLUTAMATE SYNTHASE [NADPH]"/>
    <property type="match status" value="1"/>
</dbReference>
<dbReference type="RefSeq" id="WP_097187597.1">
    <property type="nucleotide sequence ID" value="NZ_OBQK01000003.1"/>
</dbReference>
<feature type="region of interest" description="Disordered" evidence="3">
    <location>
        <begin position="505"/>
        <end position="553"/>
    </location>
</feature>
<evidence type="ECO:0000256" key="3">
    <source>
        <dbReference type="SAM" id="MobiDB-lite"/>
    </source>
</evidence>
<dbReference type="GO" id="GO:0015930">
    <property type="term" value="F:glutamate synthase activity"/>
    <property type="evidence" value="ECO:0007669"/>
    <property type="project" value="InterPro"/>
</dbReference>
<proteinExistence type="inferred from homology"/>
<reference evidence="6" key="1">
    <citation type="submission" date="2017-08" db="EMBL/GenBank/DDBJ databases">
        <authorList>
            <person name="Varghese N."/>
            <person name="Submissions S."/>
        </authorList>
    </citation>
    <scope>NUCLEOTIDE SEQUENCE [LARGE SCALE GENOMIC DNA]</scope>
    <source>
        <strain evidence="6">USBA17B2</strain>
    </source>
</reference>
<gene>
    <name evidence="5" type="ORF">SAMN05421879_103270</name>
</gene>
<organism evidence="5 6">
    <name type="scientific">Ornithinimicrobium cerasi</name>
    <dbReference type="NCBI Taxonomy" id="2248773"/>
    <lineage>
        <taxon>Bacteria</taxon>
        <taxon>Bacillati</taxon>
        <taxon>Actinomycetota</taxon>
        <taxon>Actinomycetes</taxon>
        <taxon>Micrococcales</taxon>
        <taxon>Ornithinimicrobiaceae</taxon>
        <taxon>Ornithinimicrobium</taxon>
    </lineage>
</organism>
<dbReference type="Pfam" id="PF01645">
    <property type="entry name" value="Glu_synthase"/>
    <property type="match status" value="1"/>
</dbReference>
<dbReference type="Proteomes" id="UP000219688">
    <property type="component" value="Unassembled WGS sequence"/>
</dbReference>
<evidence type="ECO:0000313" key="6">
    <source>
        <dbReference type="Proteomes" id="UP000219688"/>
    </source>
</evidence>